<evidence type="ECO:0000313" key="2">
    <source>
        <dbReference type="EMBL" id="TID15629.1"/>
    </source>
</evidence>
<evidence type="ECO:0000313" key="3">
    <source>
        <dbReference type="Proteomes" id="UP000298493"/>
    </source>
</evidence>
<organism evidence="2 3">
    <name type="scientific">Venturia nashicola</name>
    <dbReference type="NCBI Taxonomy" id="86259"/>
    <lineage>
        <taxon>Eukaryota</taxon>
        <taxon>Fungi</taxon>
        <taxon>Dikarya</taxon>
        <taxon>Ascomycota</taxon>
        <taxon>Pezizomycotina</taxon>
        <taxon>Dothideomycetes</taxon>
        <taxon>Pleosporomycetidae</taxon>
        <taxon>Venturiales</taxon>
        <taxon>Venturiaceae</taxon>
        <taxon>Venturia</taxon>
    </lineage>
</organism>
<gene>
    <name evidence="2" type="ORF">E6O75_ATG07957</name>
</gene>
<keyword evidence="3" id="KW-1185">Reference proteome</keyword>
<dbReference type="AlphaFoldDB" id="A0A4Z1NX20"/>
<feature type="region of interest" description="Disordered" evidence="1">
    <location>
        <begin position="52"/>
        <end position="80"/>
    </location>
</feature>
<evidence type="ECO:0000256" key="1">
    <source>
        <dbReference type="SAM" id="MobiDB-lite"/>
    </source>
</evidence>
<protein>
    <submittedName>
        <fullName evidence="2">Uncharacterized protein</fullName>
    </submittedName>
</protein>
<reference evidence="2 3" key="1">
    <citation type="submission" date="2019-04" db="EMBL/GenBank/DDBJ databases">
        <title>High contiguity whole genome sequence and gene annotation resource for two Venturia nashicola isolates.</title>
        <authorList>
            <person name="Prokchorchik M."/>
            <person name="Won K."/>
            <person name="Lee Y."/>
            <person name="Choi E.D."/>
            <person name="Segonzac C."/>
            <person name="Sohn K.H."/>
        </authorList>
    </citation>
    <scope>NUCLEOTIDE SEQUENCE [LARGE SCALE GENOMIC DNA]</scope>
    <source>
        <strain evidence="2 3">PRI2</strain>
    </source>
</reference>
<dbReference type="EMBL" id="SNSC02000020">
    <property type="protein sequence ID" value="TID15629.1"/>
    <property type="molecule type" value="Genomic_DNA"/>
</dbReference>
<proteinExistence type="predicted"/>
<accession>A0A4Z1NX20</accession>
<feature type="compositionally biased region" description="Polar residues" evidence="1">
    <location>
        <begin position="64"/>
        <end position="75"/>
    </location>
</feature>
<comment type="caution">
    <text evidence="2">The sequence shown here is derived from an EMBL/GenBank/DDBJ whole genome shotgun (WGS) entry which is preliminary data.</text>
</comment>
<name>A0A4Z1NX20_9PEZI</name>
<sequence length="149" mass="16642">MAQFKHEVSARHHVLEDTECREEMDVVVQLNLRPGLVHRYWRWVGNARRRGQWGETSWRRGSPHTRQQNRVSAATTPAPPVKGTTISLQNAVTTFNEAGFPGCVMNEIMAYGFAAPAVKGRRSSNRGGLANDKLIMTMLSPPRSTQNSA</sequence>
<dbReference type="Proteomes" id="UP000298493">
    <property type="component" value="Unassembled WGS sequence"/>
</dbReference>